<keyword evidence="1" id="KW-0812">Transmembrane</keyword>
<dbReference type="EMBL" id="FQXT01000005">
    <property type="protein sequence ID" value="SHI20903.1"/>
    <property type="molecule type" value="Genomic_DNA"/>
</dbReference>
<name>A0A1M5ZAH7_9FLAO</name>
<dbReference type="Pfam" id="PF04773">
    <property type="entry name" value="FecR"/>
    <property type="match status" value="1"/>
</dbReference>
<dbReference type="Gene3D" id="3.55.50.30">
    <property type="match status" value="1"/>
</dbReference>
<feature type="domain" description="Protein FecR C-terminal" evidence="3">
    <location>
        <begin position="232"/>
        <end position="295"/>
    </location>
</feature>
<dbReference type="Gene3D" id="2.60.120.1440">
    <property type="match status" value="1"/>
</dbReference>
<dbReference type="InterPro" id="IPR012373">
    <property type="entry name" value="Ferrdict_sens_TM"/>
</dbReference>
<dbReference type="Pfam" id="PF16344">
    <property type="entry name" value="FecR_C"/>
    <property type="match status" value="1"/>
</dbReference>
<dbReference type="RefSeq" id="WP_072984041.1">
    <property type="nucleotide sequence ID" value="NZ_FQXT01000005.1"/>
</dbReference>
<feature type="domain" description="FecR protein" evidence="2">
    <location>
        <begin position="103"/>
        <end position="191"/>
    </location>
</feature>
<dbReference type="Proteomes" id="UP000184240">
    <property type="component" value="Unassembled WGS sequence"/>
</dbReference>
<reference evidence="4 7" key="3">
    <citation type="submission" date="2018-07" db="EMBL/GenBank/DDBJ databases">
        <title>Leeuwenhoekiella genomics.</title>
        <authorList>
            <person name="Tahon G."/>
            <person name="Willems A."/>
        </authorList>
    </citation>
    <scope>NUCLEOTIDE SEQUENCE [LARGE SCALE GENOMIC DNA]</scope>
    <source>
        <strain evidence="4 7">LMG 24856</strain>
    </source>
</reference>
<dbReference type="PANTHER" id="PTHR30273:SF2">
    <property type="entry name" value="PROTEIN FECR"/>
    <property type="match status" value="1"/>
</dbReference>
<keyword evidence="1" id="KW-1133">Transmembrane helix</keyword>
<accession>A0A1M5ZAH7</accession>
<reference evidence="5" key="1">
    <citation type="submission" date="2016-11" db="EMBL/GenBank/DDBJ databases">
        <authorList>
            <person name="Jaros S."/>
            <person name="Januszkiewicz K."/>
            <person name="Wedrychowicz H."/>
        </authorList>
    </citation>
    <scope>NUCLEOTIDE SEQUENCE [LARGE SCALE GENOMIC DNA]</scope>
    <source>
        <strain evidence="5">DSM 19859</strain>
    </source>
</reference>
<evidence type="ECO:0000313" key="4">
    <source>
        <dbReference type="EMBL" id="RXG28129.1"/>
    </source>
</evidence>
<dbReference type="PANTHER" id="PTHR30273">
    <property type="entry name" value="PERIPLASMIC SIGNAL SENSOR AND SIGMA FACTOR ACTIVATOR FECR-RELATED"/>
    <property type="match status" value="1"/>
</dbReference>
<dbReference type="GO" id="GO:0016989">
    <property type="term" value="F:sigma factor antagonist activity"/>
    <property type="evidence" value="ECO:0007669"/>
    <property type="project" value="TreeGrafter"/>
</dbReference>
<reference evidence="6" key="2">
    <citation type="submission" date="2016-11" db="EMBL/GenBank/DDBJ databases">
        <authorList>
            <person name="Varghese N."/>
            <person name="Submissions S."/>
        </authorList>
    </citation>
    <scope>NUCLEOTIDE SEQUENCE [LARGE SCALE GENOMIC DNA]</scope>
    <source>
        <strain evidence="6">DSM 19859</strain>
    </source>
</reference>
<evidence type="ECO:0000259" key="3">
    <source>
        <dbReference type="Pfam" id="PF16344"/>
    </source>
</evidence>
<dbReference type="STRING" id="573501.SAMN04487999_2808"/>
<proteinExistence type="predicted"/>
<dbReference type="InterPro" id="IPR006860">
    <property type="entry name" value="FecR"/>
</dbReference>
<sequence>MQHQEELLKWLNGDMNAEELAAFKQTQTYKEYHKIATYASRLKPNTLDKEAAYKSFKTKITQKPQPKVIKLPYKTWISTAAAVLVILITSYIFLKSDQKIIKATDDFVQITLPDASEATLNNASQISYNPKDWEDGTRNLELEGEAFFKVNKGSVFKVATAQGTIQVLGTQFNVNHRKGYFEVSCYEGSVEVAVTLDTLILKPGDTYRLISGKSELKINNDQKQPSWLDYELSFDEVPYHIVIAALERQFNIQISYPAQLKDQVFTGSFSTKKLESALQGVTLPFGITYKSDKDQSFIFYAE</sequence>
<evidence type="ECO:0000313" key="5">
    <source>
        <dbReference type="EMBL" id="SHI20903.1"/>
    </source>
</evidence>
<dbReference type="OrthoDB" id="1097347at2"/>
<protein>
    <submittedName>
        <fullName evidence="5">FecR family protein</fullName>
    </submittedName>
</protein>
<keyword evidence="1" id="KW-0472">Membrane</keyword>
<gene>
    <name evidence="4" type="ORF">DSM01_2636</name>
    <name evidence="5" type="ORF">SAMN04487999_2808</name>
</gene>
<organism evidence="5 6">
    <name type="scientific">Leeuwenhoekiella palythoae</name>
    <dbReference type="NCBI Taxonomy" id="573501"/>
    <lineage>
        <taxon>Bacteria</taxon>
        <taxon>Pseudomonadati</taxon>
        <taxon>Bacteroidota</taxon>
        <taxon>Flavobacteriia</taxon>
        <taxon>Flavobacteriales</taxon>
        <taxon>Flavobacteriaceae</taxon>
        <taxon>Leeuwenhoekiella</taxon>
    </lineage>
</organism>
<dbReference type="AlphaFoldDB" id="A0A1M5ZAH7"/>
<keyword evidence="7" id="KW-1185">Reference proteome</keyword>
<dbReference type="Proteomes" id="UP000290037">
    <property type="component" value="Unassembled WGS sequence"/>
</dbReference>
<evidence type="ECO:0000313" key="7">
    <source>
        <dbReference type="Proteomes" id="UP000290037"/>
    </source>
</evidence>
<evidence type="ECO:0000256" key="1">
    <source>
        <dbReference type="SAM" id="Phobius"/>
    </source>
</evidence>
<dbReference type="EMBL" id="QOVN01000005">
    <property type="protein sequence ID" value="RXG28129.1"/>
    <property type="molecule type" value="Genomic_DNA"/>
</dbReference>
<evidence type="ECO:0000259" key="2">
    <source>
        <dbReference type="Pfam" id="PF04773"/>
    </source>
</evidence>
<evidence type="ECO:0000313" key="6">
    <source>
        <dbReference type="Proteomes" id="UP000184240"/>
    </source>
</evidence>
<dbReference type="InterPro" id="IPR032508">
    <property type="entry name" value="FecR_C"/>
</dbReference>
<dbReference type="PIRSF" id="PIRSF018266">
    <property type="entry name" value="FecR"/>
    <property type="match status" value="1"/>
</dbReference>
<feature type="transmembrane region" description="Helical" evidence="1">
    <location>
        <begin position="76"/>
        <end position="94"/>
    </location>
</feature>